<sequence>MPTIYLETLIKAPVERCFDLSISVDTHSGSMSHTRERAIAGVTSGLMQLGDVVTWEAVHFGVKQHLTSKITAYERPTRFVDEMVQGIFQEIMHIHEFRSLTNGSTLMCDTFTFRAPLGILGRLAEVFFLTHYMHKLLLDRNQYIQQLAEKDT</sequence>
<proteinExistence type="predicted"/>
<comment type="caution">
    <text evidence="1">The sequence shown here is derived from an EMBL/GenBank/DDBJ whole genome shotgun (WGS) entry which is preliminary data.</text>
</comment>
<gene>
    <name evidence="1" type="ORF">KSZ_72400</name>
</gene>
<evidence type="ECO:0000313" key="2">
    <source>
        <dbReference type="Proteomes" id="UP000635565"/>
    </source>
</evidence>
<keyword evidence="2" id="KW-1185">Reference proteome</keyword>
<dbReference type="Proteomes" id="UP000635565">
    <property type="component" value="Unassembled WGS sequence"/>
</dbReference>
<organism evidence="1 2">
    <name type="scientific">Dictyobacter formicarum</name>
    <dbReference type="NCBI Taxonomy" id="2778368"/>
    <lineage>
        <taxon>Bacteria</taxon>
        <taxon>Bacillati</taxon>
        <taxon>Chloroflexota</taxon>
        <taxon>Ktedonobacteria</taxon>
        <taxon>Ktedonobacterales</taxon>
        <taxon>Dictyobacteraceae</taxon>
        <taxon>Dictyobacter</taxon>
    </lineage>
</organism>
<dbReference type="Gene3D" id="3.30.530.20">
    <property type="match status" value="1"/>
</dbReference>
<protein>
    <recommendedName>
        <fullName evidence="3">Cell division protein</fullName>
    </recommendedName>
</protein>
<dbReference type="InterPro" id="IPR023393">
    <property type="entry name" value="START-like_dom_sf"/>
</dbReference>
<name>A0ABQ3VSH5_9CHLR</name>
<reference evidence="1 2" key="1">
    <citation type="journal article" date="2021" name="Int. J. Syst. Evol. Microbiol.">
        <title>Reticulibacter mediterranei gen. nov., sp. nov., within the new family Reticulibacteraceae fam. nov., and Ktedonospora formicarum gen. nov., sp. nov., Ktedonobacter robiniae sp. nov., Dictyobacter formicarum sp. nov. and Dictyobacter arantiisoli sp. nov., belonging to the class Ktedonobacteria.</title>
        <authorList>
            <person name="Yabe S."/>
            <person name="Zheng Y."/>
            <person name="Wang C.M."/>
            <person name="Sakai Y."/>
            <person name="Abe K."/>
            <person name="Yokota A."/>
            <person name="Donadio S."/>
            <person name="Cavaletti L."/>
            <person name="Monciardini P."/>
        </authorList>
    </citation>
    <scope>NUCLEOTIDE SEQUENCE [LARGE SCALE GENOMIC DNA]</scope>
    <source>
        <strain evidence="1 2">SOSP1-9</strain>
    </source>
</reference>
<dbReference type="EMBL" id="BNJJ01000033">
    <property type="protein sequence ID" value="GHO89234.1"/>
    <property type="molecule type" value="Genomic_DNA"/>
</dbReference>
<accession>A0ABQ3VSH5</accession>
<evidence type="ECO:0000313" key="1">
    <source>
        <dbReference type="EMBL" id="GHO89234.1"/>
    </source>
</evidence>
<dbReference type="SUPFAM" id="SSF55961">
    <property type="entry name" value="Bet v1-like"/>
    <property type="match status" value="1"/>
</dbReference>
<dbReference type="RefSeq" id="WP_201366759.1">
    <property type="nucleotide sequence ID" value="NZ_BNJJ01000033.1"/>
</dbReference>
<evidence type="ECO:0008006" key="3">
    <source>
        <dbReference type="Google" id="ProtNLM"/>
    </source>
</evidence>
<dbReference type="CDD" id="cd07820">
    <property type="entry name" value="SRPBCC_3"/>
    <property type="match status" value="1"/>
</dbReference>